<proteinExistence type="predicted"/>
<dbReference type="AlphaFoldDB" id="A0AAV9Z0K5"/>
<dbReference type="Pfam" id="PF00400">
    <property type="entry name" value="WD40"/>
    <property type="match status" value="3"/>
</dbReference>
<dbReference type="PANTHER" id="PTHR19879:SF9">
    <property type="entry name" value="TRANSCRIPTION INITIATION FACTOR TFIID SUBUNIT 5"/>
    <property type="match status" value="1"/>
</dbReference>
<dbReference type="Gene3D" id="2.130.10.10">
    <property type="entry name" value="YVTN repeat-like/Quinoprotein amine dehydrogenase"/>
    <property type="match status" value="2"/>
</dbReference>
<dbReference type="PROSITE" id="PS50294">
    <property type="entry name" value="WD_REPEATS_REGION"/>
    <property type="match status" value="1"/>
</dbReference>
<dbReference type="InterPro" id="IPR015943">
    <property type="entry name" value="WD40/YVTN_repeat-like_dom_sf"/>
</dbReference>
<feature type="repeat" description="WD" evidence="3">
    <location>
        <begin position="161"/>
        <end position="188"/>
    </location>
</feature>
<feature type="region of interest" description="Disordered" evidence="4">
    <location>
        <begin position="135"/>
        <end position="167"/>
    </location>
</feature>
<feature type="compositionally biased region" description="Basic and acidic residues" evidence="4">
    <location>
        <begin position="156"/>
        <end position="165"/>
    </location>
</feature>
<feature type="compositionally biased region" description="Acidic residues" evidence="4">
    <location>
        <begin position="142"/>
        <end position="155"/>
    </location>
</feature>
<sequence length="347" mass="37678">STSTTATTLSPQRAQVPGIGITPQGRDISKPQVLVEIQYRYTAFSRDGQRAYWGSREGHLCSIDSVTGSVIHLEAGCGQGSLVAAISNDDQQVLVAGDRNSGFLCDANTGEVLHTLDGHSKRICQASFAPVISPRMPQRYDDGDDEELMESDERVDEGRKPERPHLATSSFDNTVRIWNVNTGQPIALFDDLGDSVNGVCWSPDATQLAITNAHVVRVYEVATGQLVCVLEGHTELVCNVAFSPNGQLLASASNDDTVRVWSIPKKTCIAVLMGPTGDTNDVEFSPDGKLIAAAADDGVWIWDVNEYSVYRTSDMFDNATDPAHLIPSQTAKKRTDKLQNMTLRVPQ</sequence>
<organism evidence="5 6">
    <name type="scientific">Favolaschia claudopus</name>
    <dbReference type="NCBI Taxonomy" id="2862362"/>
    <lineage>
        <taxon>Eukaryota</taxon>
        <taxon>Fungi</taxon>
        <taxon>Dikarya</taxon>
        <taxon>Basidiomycota</taxon>
        <taxon>Agaricomycotina</taxon>
        <taxon>Agaricomycetes</taxon>
        <taxon>Agaricomycetidae</taxon>
        <taxon>Agaricales</taxon>
        <taxon>Marasmiineae</taxon>
        <taxon>Mycenaceae</taxon>
        <taxon>Favolaschia</taxon>
    </lineage>
</organism>
<name>A0AAV9Z0K5_9AGAR</name>
<dbReference type="InterPro" id="IPR001680">
    <property type="entry name" value="WD40_rpt"/>
</dbReference>
<dbReference type="PROSITE" id="PS00678">
    <property type="entry name" value="WD_REPEATS_1"/>
    <property type="match status" value="2"/>
</dbReference>
<comment type="caution">
    <text evidence="5">The sequence shown here is derived from an EMBL/GenBank/DDBJ whole genome shotgun (WGS) entry which is preliminary data.</text>
</comment>
<accession>A0AAV9Z0K5</accession>
<reference evidence="5 6" key="1">
    <citation type="journal article" date="2024" name="J Genomics">
        <title>Draft genome sequencing and assembly of Favolaschia claudopus CIRM-BRFM 2984 isolated from oak limbs.</title>
        <authorList>
            <person name="Navarro D."/>
            <person name="Drula E."/>
            <person name="Chaduli D."/>
            <person name="Cazenave R."/>
            <person name="Ahrendt S."/>
            <person name="Wang J."/>
            <person name="Lipzen A."/>
            <person name="Daum C."/>
            <person name="Barry K."/>
            <person name="Grigoriev I.V."/>
            <person name="Favel A."/>
            <person name="Rosso M.N."/>
            <person name="Martin F."/>
        </authorList>
    </citation>
    <scope>NUCLEOTIDE SEQUENCE [LARGE SCALE GENOMIC DNA]</scope>
    <source>
        <strain evidence="5 6">CIRM-BRFM 2984</strain>
    </source>
</reference>
<dbReference type="InterPro" id="IPR020472">
    <property type="entry name" value="WD40_PAC1"/>
</dbReference>
<feature type="compositionally biased region" description="Polar residues" evidence="4">
    <location>
        <begin position="1"/>
        <end position="13"/>
    </location>
</feature>
<evidence type="ECO:0000256" key="3">
    <source>
        <dbReference type="PROSITE-ProRule" id="PRU00221"/>
    </source>
</evidence>
<evidence type="ECO:0000313" key="5">
    <source>
        <dbReference type="EMBL" id="KAK6966818.1"/>
    </source>
</evidence>
<dbReference type="InterPro" id="IPR019775">
    <property type="entry name" value="WD40_repeat_CS"/>
</dbReference>
<dbReference type="SMART" id="SM00320">
    <property type="entry name" value="WD40"/>
    <property type="match status" value="4"/>
</dbReference>
<dbReference type="Proteomes" id="UP001362999">
    <property type="component" value="Unassembled WGS sequence"/>
</dbReference>
<evidence type="ECO:0000256" key="1">
    <source>
        <dbReference type="ARBA" id="ARBA00022574"/>
    </source>
</evidence>
<dbReference type="PROSITE" id="PS50082">
    <property type="entry name" value="WD_REPEATS_2"/>
    <property type="match status" value="3"/>
</dbReference>
<feature type="repeat" description="WD" evidence="3">
    <location>
        <begin position="272"/>
        <end position="312"/>
    </location>
</feature>
<dbReference type="PANTHER" id="PTHR19879">
    <property type="entry name" value="TRANSCRIPTION INITIATION FACTOR TFIID"/>
    <property type="match status" value="1"/>
</dbReference>
<keyword evidence="1 3" id="KW-0853">WD repeat</keyword>
<feature type="non-terminal residue" evidence="5">
    <location>
        <position position="1"/>
    </location>
</feature>
<protein>
    <submittedName>
        <fullName evidence="5">WD40-repeat-containing domain protein</fullName>
    </submittedName>
</protein>
<evidence type="ECO:0000256" key="4">
    <source>
        <dbReference type="SAM" id="MobiDB-lite"/>
    </source>
</evidence>
<evidence type="ECO:0000256" key="2">
    <source>
        <dbReference type="ARBA" id="ARBA00022737"/>
    </source>
</evidence>
<evidence type="ECO:0000313" key="6">
    <source>
        <dbReference type="Proteomes" id="UP001362999"/>
    </source>
</evidence>
<dbReference type="PRINTS" id="PR00320">
    <property type="entry name" value="GPROTEINBRPT"/>
</dbReference>
<dbReference type="SUPFAM" id="SSF50978">
    <property type="entry name" value="WD40 repeat-like"/>
    <property type="match status" value="1"/>
</dbReference>
<feature type="region of interest" description="Disordered" evidence="4">
    <location>
        <begin position="1"/>
        <end position="22"/>
    </location>
</feature>
<feature type="repeat" description="WD" evidence="3">
    <location>
        <begin position="230"/>
        <end position="271"/>
    </location>
</feature>
<keyword evidence="2" id="KW-0677">Repeat</keyword>
<gene>
    <name evidence="5" type="ORF">R3P38DRAFT_873231</name>
</gene>
<dbReference type="InterPro" id="IPR036322">
    <property type="entry name" value="WD40_repeat_dom_sf"/>
</dbReference>
<dbReference type="EMBL" id="JAWWNJ010000255">
    <property type="protein sequence ID" value="KAK6966818.1"/>
    <property type="molecule type" value="Genomic_DNA"/>
</dbReference>
<dbReference type="CDD" id="cd00200">
    <property type="entry name" value="WD40"/>
    <property type="match status" value="1"/>
</dbReference>
<keyword evidence="6" id="KW-1185">Reference proteome</keyword>